<dbReference type="Proteomes" id="UP000693899">
    <property type="component" value="Segment"/>
</dbReference>
<reference evidence="1" key="1">
    <citation type="submission" date="2020-07" db="EMBL/GenBank/DDBJ databases">
        <title>Highly diverse flavobacterial phages as mortality factor during North Sea spring blooms.</title>
        <authorList>
            <person name="Bartlau N."/>
            <person name="Wichels A."/>
            <person name="Krohne G."/>
            <person name="Adriaenssens E.M."/>
            <person name="Heins A."/>
            <person name="Fuchs B.M."/>
            <person name="Amann R."/>
            <person name="Moraru C."/>
        </authorList>
    </citation>
    <scope>NUCLEOTIDE SEQUENCE</scope>
</reference>
<gene>
    <name evidence="1" type="ORF">Colly1_180</name>
</gene>
<proteinExistence type="predicted"/>
<dbReference type="GO" id="GO:0016874">
    <property type="term" value="F:ligase activity"/>
    <property type="evidence" value="ECO:0007669"/>
    <property type="project" value="UniProtKB-KW"/>
</dbReference>
<dbReference type="InterPro" id="IPR009097">
    <property type="entry name" value="Cyclic_Pdiesterase"/>
</dbReference>
<dbReference type="EMBL" id="MT732450">
    <property type="protein sequence ID" value="QQO97285.1"/>
    <property type="molecule type" value="Genomic_DNA"/>
</dbReference>
<dbReference type="SUPFAM" id="SSF55144">
    <property type="entry name" value="LigT-like"/>
    <property type="match status" value="1"/>
</dbReference>
<protein>
    <submittedName>
        <fullName evidence="1">2'-5' RNA ligase superfamily protein</fullName>
    </submittedName>
</protein>
<organism evidence="1 2">
    <name type="scientific">Maribacter phage Colly_1</name>
    <dbReference type="NCBI Taxonomy" id="2745691"/>
    <lineage>
        <taxon>Viruses</taxon>
        <taxon>Duplodnaviria</taxon>
        <taxon>Heunggongvirae</taxon>
        <taxon>Uroviricota</taxon>
        <taxon>Caudoviricetes</taxon>
        <taxon>Molycolviridae</taxon>
        <taxon>Mollyvirus</taxon>
        <taxon>Mollyvirus colly</taxon>
    </lineage>
</organism>
<accession>A0A8E4UXY8</accession>
<name>A0A8E4UXY8_9CAUD</name>
<keyword evidence="2" id="KW-1185">Reference proteome</keyword>
<dbReference type="Pfam" id="PF13563">
    <property type="entry name" value="2_5_RNA_ligase2"/>
    <property type="match status" value="1"/>
</dbReference>
<evidence type="ECO:0000313" key="1">
    <source>
        <dbReference type="EMBL" id="QQO97285.1"/>
    </source>
</evidence>
<sequence length="161" mass="18652">MLDLMMFNYSSHIWTDTWAELINQDDLHPEEGIESDPHTTILYGVHEEVHGDDVLRAMPDTVKGMEIIVSTLSYFDNPNFDVLKFEIDDDKLKELHELVKSSFPHTLSFPDYKPHITVAYLKKGRAQKYIDMWADGYPPLTFYPTGLTYSNSDKSKTTTTW</sequence>
<keyword evidence="1" id="KW-0436">Ligase</keyword>
<dbReference type="Gene3D" id="3.90.1140.10">
    <property type="entry name" value="Cyclic phosphodiesterase"/>
    <property type="match status" value="1"/>
</dbReference>
<evidence type="ECO:0000313" key="2">
    <source>
        <dbReference type="Proteomes" id="UP000693899"/>
    </source>
</evidence>